<dbReference type="RefSeq" id="WP_202656035.1">
    <property type="nucleotide sequence ID" value="NZ_JAESWB010000365.1"/>
</dbReference>
<dbReference type="Proteomes" id="UP000623967">
    <property type="component" value="Unassembled WGS sequence"/>
</dbReference>
<keyword evidence="3" id="KW-1185">Reference proteome</keyword>
<gene>
    <name evidence="2" type="ORF">JK635_21790</name>
</gene>
<feature type="transmembrane region" description="Helical" evidence="1">
    <location>
        <begin position="12"/>
        <end position="35"/>
    </location>
</feature>
<organism evidence="2 3">
    <name type="scientific">Neobacillus paridis</name>
    <dbReference type="NCBI Taxonomy" id="2803862"/>
    <lineage>
        <taxon>Bacteria</taxon>
        <taxon>Bacillati</taxon>
        <taxon>Bacillota</taxon>
        <taxon>Bacilli</taxon>
        <taxon>Bacillales</taxon>
        <taxon>Bacillaceae</taxon>
        <taxon>Neobacillus</taxon>
    </lineage>
</organism>
<proteinExistence type="predicted"/>
<evidence type="ECO:0000256" key="1">
    <source>
        <dbReference type="SAM" id="Phobius"/>
    </source>
</evidence>
<name>A0ABS1TY14_9BACI</name>
<keyword evidence="1" id="KW-0812">Transmembrane</keyword>
<evidence type="ECO:0000313" key="3">
    <source>
        <dbReference type="Proteomes" id="UP000623967"/>
    </source>
</evidence>
<keyword evidence="1" id="KW-1133">Transmembrane helix</keyword>
<accession>A0ABS1TY14</accession>
<evidence type="ECO:0000313" key="2">
    <source>
        <dbReference type="EMBL" id="MBL4954795.1"/>
    </source>
</evidence>
<protein>
    <recommendedName>
        <fullName evidence="4">Polymer-forming cytoskeletal protein</fullName>
    </recommendedName>
</protein>
<comment type="caution">
    <text evidence="2">The sequence shown here is derived from an EMBL/GenBank/DDBJ whole genome shotgun (WGS) entry which is preliminary data.</text>
</comment>
<sequence length="580" mass="64437">MVKKFQAQQGYSLVSVLLIFTLIGIIGLSLTAYTMNSLKGVVKNKESIENKVNAENSIEMGLAYIDQEIENLNNGDLNESTALPLLQSALDHVAALGVNNGYTLERKIIKNSGVILEEVTIKSPIGQTGKFIKKKVTISTIAEVFQYSTVSPSDLVLNGAPYLEGDVLVNGNVYTRNQGKFIKYRLILPDRDYWVNTSYPAIKGNLTVSGGYYRYNQKQNSWVPFIPEPDNMNKYFSVVPKMLNRNLLTETILPKNLVDEKKKTEISQKNLKTYWLNDFGKVVGPTTINGSAEFLRLGILESGKLVINGDARINGNLRIDPEGELIVKGDLFVGGDLKIRTAQKLLREKSGGKLTVEGSIHVNGKGYLGSELIDLNKYTPDEVSKYGSLTLGSEDSFIYIDEKTEIKNFNFTGKMYIEDSVDINGDFNTNGTVYVTRQANIEDFSDKDGTAVIIADEEVTIANNNEFEDKPKVLNAYFYSNRQLEIFGIGSNLKIHGGVYGNPVVLNVTKGKTKDKPFANSFSVGPSLDKLYFQERQTSLAPTTSRLSIIYNKGMVLNPPIGIPTVDKFTMKELETIYEK</sequence>
<evidence type="ECO:0008006" key="4">
    <source>
        <dbReference type="Google" id="ProtNLM"/>
    </source>
</evidence>
<keyword evidence="1" id="KW-0472">Membrane</keyword>
<dbReference type="EMBL" id="JAESWB010000365">
    <property type="protein sequence ID" value="MBL4954795.1"/>
    <property type="molecule type" value="Genomic_DNA"/>
</dbReference>
<reference evidence="2 3" key="1">
    <citation type="submission" date="2021-01" db="EMBL/GenBank/DDBJ databases">
        <title>Genome public.</title>
        <authorList>
            <person name="Liu C."/>
            <person name="Sun Q."/>
        </authorList>
    </citation>
    <scope>NUCLEOTIDE SEQUENCE [LARGE SCALE GENOMIC DNA]</scope>
    <source>
        <strain evidence="2 3">YIM B02564</strain>
    </source>
</reference>